<name>A0A9N9M9H9_9CUCU</name>
<gene>
    <name evidence="1" type="ORF">CEUTPL_LOCUS885</name>
</gene>
<keyword evidence="2" id="KW-1185">Reference proteome</keyword>
<dbReference type="Proteomes" id="UP001152799">
    <property type="component" value="Chromosome 1"/>
</dbReference>
<dbReference type="EMBL" id="OU892277">
    <property type="protein sequence ID" value="CAG9760149.1"/>
    <property type="molecule type" value="Genomic_DNA"/>
</dbReference>
<proteinExistence type="predicted"/>
<evidence type="ECO:0000313" key="1">
    <source>
        <dbReference type="EMBL" id="CAG9760149.1"/>
    </source>
</evidence>
<accession>A0A9N9M9H9</accession>
<protein>
    <submittedName>
        <fullName evidence="1">Uncharacterized protein</fullName>
    </submittedName>
</protein>
<evidence type="ECO:0000313" key="2">
    <source>
        <dbReference type="Proteomes" id="UP001152799"/>
    </source>
</evidence>
<dbReference type="OrthoDB" id="6508955at2759"/>
<dbReference type="AlphaFoldDB" id="A0A9N9M9H9"/>
<reference evidence="1" key="1">
    <citation type="submission" date="2022-01" db="EMBL/GenBank/DDBJ databases">
        <authorList>
            <person name="King R."/>
        </authorList>
    </citation>
    <scope>NUCLEOTIDE SEQUENCE</scope>
</reference>
<sequence length="165" mass="18786">MCNNAKVKPLRKLSKEKQIAELGKQSRDEYSRTLNAENIEMENLPPAQAPYFSPIALDHDYQVCSIIDLTDDEIQIANNTENNNEYISNVTETLPPSKPTILALEAETPKINSEKSASRKILAPRKNRTNSSATLRRNALEYLDNKESREEISKTRQLNLKEKNN</sequence>
<organism evidence="1 2">
    <name type="scientific">Ceutorhynchus assimilis</name>
    <name type="common">cabbage seed weevil</name>
    <dbReference type="NCBI Taxonomy" id="467358"/>
    <lineage>
        <taxon>Eukaryota</taxon>
        <taxon>Metazoa</taxon>
        <taxon>Ecdysozoa</taxon>
        <taxon>Arthropoda</taxon>
        <taxon>Hexapoda</taxon>
        <taxon>Insecta</taxon>
        <taxon>Pterygota</taxon>
        <taxon>Neoptera</taxon>
        <taxon>Endopterygota</taxon>
        <taxon>Coleoptera</taxon>
        <taxon>Polyphaga</taxon>
        <taxon>Cucujiformia</taxon>
        <taxon>Curculionidae</taxon>
        <taxon>Ceutorhynchinae</taxon>
        <taxon>Ceutorhynchus</taxon>
    </lineage>
</organism>